<evidence type="ECO:0000313" key="3">
    <source>
        <dbReference type="EMBL" id="MEQ2280841.1"/>
    </source>
</evidence>
<evidence type="ECO:0000256" key="1">
    <source>
        <dbReference type="SAM" id="MobiDB-lite"/>
    </source>
</evidence>
<gene>
    <name evidence="3" type="ORF">AMECASPLE_024131</name>
</gene>
<keyword evidence="4" id="KW-1185">Reference proteome</keyword>
<name>A0ABV0XHA9_9TELE</name>
<protein>
    <recommendedName>
        <fullName evidence="5">Secreted protein</fullName>
    </recommendedName>
</protein>
<evidence type="ECO:0000256" key="2">
    <source>
        <dbReference type="SAM" id="SignalP"/>
    </source>
</evidence>
<dbReference type="Proteomes" id="UP001469553">
    <property type="component" value="Unassembled WGS sequence"/>
</dbReference>
<feature type="region of interest" description="Disordered" evidence="1">
    <location>
        <begin position="78"/>
        <end position="99"/>
    </location>
</feature>
<evidence type="ECO:0008006" key="5">
    <source>
        <dbReference type="Google" id="ProtNLM"/>
    </source>
</evidence>
<comment type="caution">
    <text evidence="3">The sequence shown here is derived from an EMBL/GenBank/DDBJ whole genome shotgun (WGS) entry which is preliminary data.</text>
</comment>
<keyword evidence="2" id="KW-0732">Signal</keyword>
<feature type="chain" id="PRO_5046592640" description="Secreted protein" evidence="2">
    <location>
        <begin position="28"/>
        <end position="99"/>
    </location>
</feature>
<organism evidence="3 4">
    <name type="scientific">Ameca splendens</name>
    <dbReference type="NCBI Taxonomy" id="208324"/>
    <lineage>
        <taxon>Eukaryota</taxon>
        <taxon>Metazoa</taxon>
        <taxon>Chordata</taxon>
        <taxon>Craniata</taxon>
        <taxon>Vertebrata</taxon>
        <taxon>Euteleostomi</taxon>
        <taxon>Actinopterygii</taxon>
        <taxon>Neopterygii</taxon>
        <taxon>Teleostei</taxon>
        <taxon>Neoteleostei</taxon>
        <taxon>Acanthomorphata</taxon>
        <taxon>Ovalentaria</taxon>
        <taxon>Atherinomorphae</taxon>
        <taxon>Cyprinodontiformes</taxon>
        <taxon>Goodeidae</taxon>
        <taxon>Ameca</taxon>
    </lineage>
</organism>
<reference evidence="3 4" key="1">
    <citation type="submission" date="2021-06" db="EMBL/GenBank/DDBJ databases">
        <authorList>
            <person name="Palmer J.M."/>
        </authorList>
    </citation>
    <scope>NUCLEOTIDE SEQUENCE [LARGE SCALE GENOMIC DNA]</scope>
    <source>
        <strain evidence="3 4">AS_MEX2019</strain>
        <tissue evidence="3">Muscle</tissue>
    </source>
</reference>
<proteinExistence type="predicted"/>
<dbReference type="EMBL" id="JAHRIP010002277">
    <property type="protein sequence ID" value="MEQ2280841.1"/>
    <property type="molecule type" value="Genomic_DNA"/>
</dbReference>
<sequence length="99" mass="10593">MILLFCLVISAPTWICLYNLLFSVSLAAEICHGAQTHATREPDCAGKDVATTCKISAFFFFNLPQICDDGITHCPASSSHDSLPYPAIENGASGPGPYK</sequence>
<feature type="signal peptide" evidence="2">
    <location>
        <begin position="1"/>
        <end position="27"/>
    </location>
</feature>
<accession>A0ABV0XHA9</accession>
<evidence type="ECO:0000313" key="4">
    <source>
        <dbReference type="Proteomes" id="UP001469553"/>
    </source>
</evidence>